<dbReference type="Proteomes" id="UP001194746">
    <property type="component" value="Unassembled WGS sequence"/>
</dbReference>
<protein>
    <submittedName>
        <fullName evidence="1">Uncharacterized protein</fullName>
    </submittedName>
</protein>
<name>A0AAD4CC01_ASPNN</name>
<gene>
    <name evidence="1" type="ORF">FE257_003058</name>
</gene>
<accession>A0AAD4CC01</accession>
<organism evidence="1 2">
    <name type="scientific">Aspergillus nanangensis</name>
    <dbReference type="NCBI Taxonomy" id="2582783"/>
    <lineage>
        <taxon>Eukaryota</taxon>
        <taxon>Fungi</taxon>
        <taxon>Dikarya</taxon>
        <taxon>Ascomycota</taxon>
        <taxon>Pezizomycotina</taxon>
        <taxon>Eurotiomycetes</taxon>
        <taxon>Eurotiomycetidae</taxon>
        <taxon>Eurotiales</taxon>
        <taxon>Aspergillaceae</taxon>
        <taxon>Aspergillus</taxon>
        <taxon>Aspergillus subgen. Circumdati</taxon>
    </lineage>
</organism>
<reference evidence="1" key="2">
    <citation type="submission" date="2020-02" db="EMBL/GenBank/DDBJ databases">
        <authorList>
            <person name="Gilchrist C.L.M."/>
            <person name="Chooi Y.-H."/>
        </authorList>
    </citation>
    <scope>NUCLEOTIDE SEQUENCE</scope>
    <source>
        <strain evidence="1">MST-FP2251</strain>
    </source>
</reference>
<dbReference type="EMBL" id="VCAU01000153">
    <property type="protein sequence ID" value="KAF9883674.1"/>
    <property type="molecule type" value="Genomic_DNA"/>
</dbReference>
<dbReference type="AlphaFoldDB" id="A0AAD4CC01"/>
<evidence type="ECO:0000313" key="1">
    <source>
        <dbReference type="EMBL" id="KAF9883674.1"/>
    </source>
</evidence>
<evidence type="ECO:0000313" key="2">
    <source>
        <dbReference type="Proteomes" id="UP001194746"/>
    </source>
</evidence>
<comment type="caution">
    <text evidence="1">The sequence shown here is derived from an EMBL/GenBank/DDBJ whole genome shotgun (WGS) entry which is preliminary data.</text>
</comment>
<sequence>MPRRVLRTAAICPKIFFCMHSLRISLKEYVLDPVNPVPFSINCRLDAVFNSICARASMGLLKAVEYRPVRQVPEDDGPMPSRNRKKVDSKELEQARLDLIHTKGHAVESNWNFQAAWRTLERDNELLQAHKSDLQVLIGKLEARIAFLEDIELDRTVEDATKALEEQVQGQEQTINLLREECHYFPDPDPNAQFRISVYYARCPACYARFPERYEGLVCGRTHRAVCRVQGSKDRSCDRDRSGGARGLGVRIYAEIADGCRMVVYQLKWDVRLVVLIQVDSQRRMVTIEKYDRFQVQPTRTYPSPWKPRLLRTISLNQGVTPATCNVQVPPNTQNGPALILEFDRLVGRAPNPPFEQNVEFTPQELIDWSSCLKKQSPHFVALYHGIHFLN</sequence>
<reference evidence="1" key="1">
    <citation type="journal article" date="2019" name="Beilstein J. Org. Chem.">
        <title>Nanangenines: drimane sesquiterpenoids as the dominant metabolite cohort of a novel Australian fungus, Aspergillus nanangensis.</title>
        <authorList>
            <person name="Lacey H.J."/>
            <person name="Gilchrist C.L.M."/>
            <person name="Crombie A."/>
            <person name="Kalaitzis J.A."/>
            <person name="Vuong D."/>
            <person name="Rutledge P.J."/>
            <person name="Turner P."/>
            <person name="Pitt J.I."/>
            <person name="Lacey E."/>
            <person name="Chooi Y.H."/>
            <person name="Piggott A.M."/>
        </authorList>
    </citation>
    <scope>NUCLEOTIDE SEQUENCE</scope>
    <source>
        <strain evidence="1">MST-FP2251</strain>
    </source>
</reference>
<keyword evidence="2" id="KW-1185">Reference proteome</keyword>
<proteinExistence type="predicted"/>